<protein>
    <submittedName>
        <fullName evidence="5">Malonyl-[acyl-carrier protein] O-methyltransferase</fullName>
        <ecNumber evidence="5">2.1.1.197</ecNumber>
    </submittedName>
</protein>
<dbReference type="EMBL" id="LRAD01000032">
    <property type="protein sequence ID" value="KXZ60373.1"/>
    <property type="molecule type" value="Genomic_DNA"/>
</dbReference>
<keyword evidence="6" id="KW-1185">Reference proteome</keyword>
<keyword evidence="3 5" id="KW-0808">Transferase</keyword>
<dbReference type="InterPro" id="IPR029063">
    <property type="entry name" value="SAM-dependent_MTases_sf"/>
</dbReference>
<name>A0A150HE15_9MICO</name>
<dbReference type="SUPFAM" id="SSF53335">
    <property type="entry name" value="S-adenosyl-L-methionine-dependent methyltransferases"/>
    <property type="match status" value="1"/>
</dbReference>
<dbReference type="RefSeq" id="WP_061682917.1">
    <property type="nucleotide sequence ID" value="NZ_LRAD01000032.1"/>
</dbReference>
<accession>A0A150HE15</accession>
<dbReference type="GO" id="GO:0032259">
    <property type="term" value="P:methylation"/>
    <property type="evidence" value="ECO:0007669"/>
    <property type="project" value="UniProtKB-KW"/>
</dbReference>
<comment type="similarity">
    <text evidence="1">Belongs to the methyltransferase superfamily.</text>
</comment>
<proteinExistence type="inferred from homology"/>
<feature type="domain" description="Methyltransferase type 11" evidence="4">
    <location>
        <begin position="45"/>
        <end position="132"/>
    </location>
</feature>
<dbReference type="Pfam" id="PF08241">
    <property type="entry name" value="Methyltransf_11"/>
    <property type="match status" value="1"/>
</dbReference>
<gene>
    <name evidence="5" type="primary">bioC</name>
    <name evidence="5" type="ORF">Mlaev_01450</name>
</gene>
<comment type="caution">
    <text evidence="5">The sequence shown here is derived from an EMBL/GenBank/DDBJ whole genome shotgun (WGS) entry which is preliminary data.</text>
</comment>
<dbReference type="Proteomes" id="UP000075357">
    <property type="component" value="Unassembled WGS sequence"/>
</dbReference>
<dbReference type="CDD" id="cd02440">
    <property type="entry name" value="AdoMet_MTases"/>
    <property type="match status" value="1"/>
</dbReference>
<organism evidence="5 6">
    <name type="scientific">Microbacterium laevaniformans</name>
    <dbReference type="NCBI Taxonomy" id="36807"/>
    <lineage>
        <taxon>Bacteria</taxon>
        <taxon>Bacillati</taxon>
        <taxon>Actinomycetota</taxon>
        <taxon>Actinomycetes</taxon>
        <taxon>Micrococcales</taxon>
        <taxon>Microbacteriaceae</taxon>
        <taxon>Microbacterium</taxon>
    </lineage>
</organism>
<dbReference type="GO" id="GO:0008757">
    <property type="term" value="F:S-adenosylmethionine-dependent methyltransferase activity"/>
    <property type="evidence" value="ECO:0007669"/>
    <property type="project" value="InterPro"/>
</dbReference>
<dbReference type="AlphaFoldDB" id="A0A150HE15"/>
<reference evidence="5 6" key="1">
    <citation type="submission" date="2016-01" db="EMBL/GenBank/DDBJ databases">
        <title>Draft genome sequences of Microbacterium laevaniformans LCDC 91-0039 and the type strain of Microbacterium hominis LCDC 84-209.</title>
        <authorList>
            <person name="Bernier A.-M."/>
            <person name="Bernard K."/>
        </authorList>
    </citation>
    <scope>NUCLEOTIDE SEQUENCE [LARGE SCALE GENOMIC DNA]</scope>
    <source>
        <strain evidence="5 6">LCDC 91-0039</strain>
    </source>
</reference>
<evidence type="ECO:0000256" key="2">
    <source>
        <dbReference type="ARBA" id="ARBA00022603"/>
    </source>
</evidence>
<dbReference type="EC" id="2.1.1.197" evidence="5"/>
<evidence type="ECO:0000259" key="4">
    <source>
        <dbReference type="Pfam" id="PF08241"/>
    </source>
</evidence>
<dbReference type="STRING" id="36807.Mlaev_01450"/>
<dbReference type="InterPro" id="IPR013216">
    <property type="entry name" value="Methyltransf_11"/>
</dbReference>
<dbReference type="PATRIC" id="fig|36807.3.peg.1474"/>
<dbReference type="GO" id="GO:0102130">
    <property type="term" value="F:malonyl-CoA methyltransferase activity"/>
    <property type="evidence" value="ECO:0007669"/>
    <property type="project" value="UniProtKB-EC"/>
</dbReference>
<evidence type="ECO:0000313" key="6">
    <source>
        <dbReference type="Proteomes" id="UP000075357"/>
    </source>
</evidence>
<evidence type="ECO:0000313" key="5">
    <source>
        <dbReference type="EMBL" id="KXZ60373.1"/>
    </source>
</evidence>
<dbReference type="PANTHER" id="PTHR44942:SF4">
    <property type="entry name" value="METHYLTRANSFERASE TYPE 11 DOMAIN-CONTAINING PROTEIN"/>
    <property type="match status" value="1"/>
</dbReference>
<dbReference type="PANTHER" id="PTHR44942">
    <property type="entry name" value="METHYLTRANSF_11 DOMAIN-CONTAINING PROTEIN"/>
    <property type="match status" value="1"/>
</dbReference>
<evidence type="ECO:0000256" key="3">
    <source>
        <dbReference type="ARBA" id="ARBA00022679"/>
    </source>
</evidence>
<keyword evidence="2 5" id="KW-0489">Methyltransferase</keyword>
<evidence type="ECO:0000256" key="1">
    <source>
        <dbReference type="ARBA" id="ARBA00008361"/>
    </source>
</evidence>
<sequence>MATRDEMAASFGSAAKEYEAGRPSYPAAAVEWLLAPAGEHPRVADVGAGTGKLTAALLDAGADVIAVEPDAAMLAALRAALPAVETLIDSAERMKLPDESVDAVVLAQAWHWVDVVAASAEVGRVLKPGGVLGLVWNIRDVSTPWVARLGAIMKGSHAEELLSGAGPAVAAPFGALEHESWRWSRRLTRSELAAMVRSRSYVITATPSERDRILAEVEELFAASCHRGEDGVEIVDLPYRTEAFRSIRR</sequence>
<dbReference type="Gene3D" id="3.40.50.150">
    <property type="entry name" value="Vaccinia Virus protein VP39"/>
    <property type="match status" value="1"/>
</dbReference>
<dbReference type="InterPro" id="IPR051052">
    <property type="entry name" value="Diverse_substrate_MTase"/>
</dbReference>